<dbReference type="OrthoDB" id="7363179at2"/>
<keyword evidence="3" id="KW-1185">Reference proteome</keyword>
<evidence type="ECO:0000313" key="2">
    <source>
        <dbReference type="EMBL" id="PHP64930.1"/>
    </source>
</evidence>
<dbReference type="EMBL" id="PDVP01000020">
    <property type="protein sequence ID" value="PHP64930.1"/>
    <property type="molecule type" value="Genomic_DNA"/>
</dbReference>
<feature type="chain" id="PRO_5013659527" evidence="1">
    <location>
        <begin position="23"/>
        <end position="153"/>
    </location>
</feature>
<name>A0A2G1QHJ1_9HYPH</name>
<reference evidence="2 3" key="1">
    <citation type="submission" date="2017-10" db="EMBL/GenBank/DDBJ databases">
        <title>Sedimentibacterium mangrovi gen. nov., sp. nov., a novel member of family Phyllobacteriacea isolated from mangrove sediment.</title>
        <authorList>
            <person name="Liao H."/>
            <person name="Tian Y."/>
        </authorList>
    </citation>
    <scope>NUCLEOTIDE SEQUENCE [LARGE SCALE GENOMIC DNA]</scope>
    <source>
        <strain evidence="2 3">X9-2-2</strain>
    </source>
</reference>
<evidence type="ECO:0000313" key="3">
    <source>
        <dbReference type="Proteomes" id="UP000221168"/>
    </source>
</evidence>
<dbReference type="Proteomes" id="UP000221168">
    <property type="component" value="Unassembled WGS sequence"/>
</dbReference>
<dbReference type="Gene3D" id="3.30.310.70">
    <property type="entry name" value="TT1751-like domain"/>
    <property type="match status" value="1"/>
</dbReference>
<evidence type="ECO:0000256" key="1">
    <source>
        <dbReference type="SAM" id="SignalP"/>
    </source>
</evidence>
<dbReference type="AlphaFoldDB" id="A0A2G1QHJ1"/>
<comment type="caution">
    <text evidence="2">The sequence shown here is derived from an EMBL/GenBank/DDBJ whole genome shotgun (WGS) entry which is preliminary data.</text>
</comment>
<keyword evidence="1" id="KW-0732">Signal</keyword>
<proteinExistence type="predicted"/>
<protein>
    <submittedName>
        <fullName evidence="2">DUF302 domain-containing protein</fullName>
    </submittedName>
</protein>
<dbReference type="SUPFAM" id="SSF103247">
    <property type="entry name" value="TT1751-like"/>
    <property type="match status" value="1"/>
</dbReference>
<dbReference type="InterPro" id="IPR035923">
    <property type="entry name" value="TT1751-like_sf"/>
</dbReference>
<gene>
    <name evidence="2" type="ORF">CSC94_21595</name>
</gene>
<dbReference type="RefSeq" id="WP_099308463.1">
    <property type="nucleotide sequence ID" value="NZ_PDVP01000020.1"/>
</dbReference>
<feature type="signal peptide" evidence="1">
    <location>
        <begin position="1"/>
        <end position="22"/>
    </location>
</feature>
<organism evidence="2 3">
    <name type="scientific">Zhengella mangrovi</name>
    <dbReference type="NCBI Taxonomy" id="1982044"/>
    <lineage>
        <taxon>Bacteria</taxon>
        <taxon>Pseudomonadati</taxon>
        <taxon>Pseudomonadota</taxon>
        <taxon>Alphaproteobacteria</taxon>
        <taxon>Hyphomicrobiales</taxon>
        <taxon>Notoacmeibacteraceae</taxon>
        <taxon>Zhengella</taxon>
    </lineage>
</organism>
<accession>A0A2G1QHJ1</accession>
<sequence length="153" mass="16411">MRKLAVSAVIPMLAVLAGPALAAGDDVFTMTTDNAFADTAQAVQDAIVNRGFKIDYHGFIGDMLKRTAGDVGATKALYKDAEFFTFCSAVVSRKVMEQDIGDIAYCPYVVFIYETADNPGKVVVGHRKLPEGAGRDPVNTLLNEITKEAAEGF</sequence>